<organism evidence="4 5">
    <name type="scientific">Nonomuraea endophytica</name>
    <dbReference type="NCBI Taxonomy" id="714136"/>
    <lineage>
        <taxon>Bacteria</taxon>
        <taxon>Bacillati</taxon>
        <taxon>Actinomycetota</taxon>
        <taxon>Actinomycetes</taxon>
        <taxon>Streptosporangiales</taxon>
        <taxon>Streptosporangiaceae</taxon>
        <taxon>Nonomuraea</taxon>
    </lineage>
</organism>
<accession>A0A7W8ABP7</accession>
<dbReference type="AlphaFoldDB" id="A0A7W8ABP7"/>
<evidence type="ECO:0000259" key="3">
    <source>
        <dbReference type="PROSITE" id="PS51186"/>
    </source>
</evidence>
<gene>
    <name evidence="4" type="ORF">HNR40_007745</name>
</gene>
<name>A0A7W8ABP7_9ACTN</name>
<dbReference type="InterPro" id="IPR000182">
    <property type="entry name" value="GNAT_dom"/>
</dbReference>
<evidence type="ECO:0000313" key="5">
    <source>
        <dbReference type="Proteomes" id="UP000568380"/>
    </source>
</evidence>
<dbReference type="Gene3D" id="3.40.630.30">
    <property type="match status" value="2"/>
</dbReference>
<keyword evidence="5" id="KW-1185">Reference proteome</keyword>
<evidence type="ECO:0000256" key="1">
    <source>
        <dbReference type="ARBA" id="ARBA00022679"/>
    </source>
</evidence>
<keyword evidence="1 4" id="KW-0808">Transferase</keyword>
<dbReference type="SUPFAM" id="SSF55729">
    <property type="entry name" value="Acyl-CoA N-acyltransferases (Nat)"/>
    <property type="match status" value="2"/>
</dbReference>
<dbReference type="InterPro" id="IPR050832">
    <property type="entry name" value="Bact_Acetyltransf"/>
</dbReference>
<dbReference type="PANTHER" id="PTHR43877">
    <property type="entry name" value="AMINOALKYLPHOSPHONATE N-ACETYLTRANSFERASE-RELATED-RELATED"/>
    <property type="match status" value="1"/>
</dbReference>
<protein>
    <submittedName>
        <fullName evidence="4">GNAT superfamily N-acetyltransferase</fullName>
    </submittedName>
</protein>
<dbReference type="Proteomes" id="UP000568380">
    <property type="component" value="Unassembled WGS sequence"/>
</dbReference>
<dbReference type="RefSeq" id="WP_184970272.1">
    <property type="nucleotide sequence ID" value="NZ_JACHIN010000012.1"/>
</dbReference>
<feature type="domain" description="N-acetyltransferase" evidence="3">
    <location>
        <begin position="161"/>
        <end position="309"/>
    </location>
</feature>
<reference evidence="4 5" key="1">
    <citation type="submission" date="2020-08" db="EMBL/GenBank/DDBJ databases">
        <title>Genomic Encyclopedia of Type Strains, Phase IV (KMG-IV): sequencing the most valuable type-strain genomes for metagenomic binning, comparative biology and taxonomic classification.</title>
        <authorList>
            <person name="Goeker M."/>
        </authorList>
    </citation>
    <scope>NUCLEOTIDE SEQUENCE [LARGE SCALE GENOMIC DNA]</scope>
    <source>
        <strain evidence="4 5">DSM 45385</strain>
    </source>
</reference>
<dbReference type="PROSITE" id="PS51186">
    <property type="entry name" value="GNAT"/>
    <property type="match status" value="2"/>
</dbReference>
<evidence type="ECO:0000313" key="4">
    <source>
        <dbReference type="EMBL" id="MBB5082250.1"/>
    </source>
</evidence>
<evidence type="ECO:0000256" key="2">
    <source>
        <dbReference type="ARBA" id="ARBA00023315"/>
    </source>
</evidence>
<dbReference type="InterPro" id="IPR016181">
    <property type="entry name" value="Acyl_CoA_acyltransferase"/>
</dbReference>
<feature type="domain" description="N-acetyltransferase" evidence="3">
    <location>
        <begin position="4"/>
        <end position="164"/>
    </location>
</feature>
<dbReference type="EMBL" id="JACHIN010000012">
    <property type="protein sequence ID" value="MBB5082250.1"/>
    <property type="molecule type" value="Genomic_DNA"/>
</dbReference>
<dbReference type="Pfam" id="PF00583">
    <property type="entry name" value="Acetyltransf_1"/>
    <property type="match status" value="2"/>
</dbReference>
<comment type="caution">
    <text evidence="4">The sequence shown here is derived from an EMBL/GenBank/DDBJ whole genome shotgun (WGS) entry which is preliminary data.</text>
</comment>
<dbReference type="GO" id="GO:0016747">
    <property type="term" value="F:acyltransferase activity, transferring groups other than amino-acyl groups"/>
    <property type="evidence" value="ECO:0007669"/>
    <property type="project" value="InterPro"/>
</dbReference>
<sequence>MPEFTIERLTTADAERLREVRLRALADSPDAFGSTYEREVAFPAEKWVERLENPDSVFFVATADGAIHGMVYGLAERPEHVHLLSMWVAPEARGAKVGSRLVDEVIAWARGRQAEEVELWAVDVNTAARALYAGKGFVPTGKVMGLPSNPSLQDSQYVLSLVFRAARAEDVPAVVALIADDAVAARRTGTYGPAHEAAFAAIRADPNNELIVAELKGEIVGTMQLTYIPGISRNGATRLQVEAVRVAAHLRGQGWGRKMMEWAHAKGRARGCVMVQLTSDKQREDAHRFYRSLGYAQSHEGFKLPLTPA</sequence>
<proteinExistence type="predicted"/>
<dbReference type="PANTHER" id="PTHR43877:SF2">
    <property type="entry name" value="AMINOALKYLPHOSPHONATE N-ACETYLTRANSFERASE-RELATED"/>
    <property type="match status" value="1"/>
</dbReference>
<dbReference type="CDD" id="cd04301">
    <property type="entry name" value="NAT_SF"/>
    <property type="match status" value="2"/>
</dbReference>
<keyword evidence="2" id="KW-0012">Acyltransferase</keyword>